<evidence type="ECO:0000259" key="3">
    <source>
        <dbReference type="PROSITE" id="PS50887"/>
    </source>
</evidence>
<dbReference type="Gene3D" id="3.30.450.20">
    <property type="entry name" value="PAS domain"/>
    <property type="match status" value="1"/>
</dbReference>
<dbReference type="Proteomes" id="UP000325606">
    <property type="component" value="Chromosome"/>
</dbReference>
<feature type="domain" description="GGDEF" evidence="3">
    <location>
        <begin position="166"/>
        <end position="299"/>
    </location>
</feature>
<dbReference type="InterPro" id="IPR043128">
    <property type="entry name" value="Rev_trsase/Diguanyl_cyclase"/>
</dbReference>
<evidence type="ECO:0000313" key="5">
    <source>
        <dbReference type="Proteomes" id="UP000325606"/>
    </source>
</evidence>
<dbReference type="SMART" id="SM00267">
    <property type="entry name" value="GGDEF"/>
    <property type="match status" value="1"/>
</dbReference>
<accession>A0A5J6LCE9</accession>
<evidence type="ECO:0000256" key="2">
    <source>
        <dbReference type="ARBA" id="ARBA00034247"/>
    </source>
</evidence>
<keyword evidence="5" id="KW-1185">Reference proteome</keyword>
<evidence type="ECO:0000313" key="4">
    <source>
        <dbReference type="EMBL" id="QEW06213.1"/>
    </source>
</evidence>
<dbReference type="Pfam" id="PF00990">
    <property type="entry name" value="GGDEF"/>
    <property type="match status" value="1"/>
</dbReference>
<dbReference type="PANTHER" id="PTHR45138:SF9">
    <property type="entry name" value="DIGUANYLATE CYCLASE DGCM-RELATED"/>
    <property type="match status" value="1"/>
</dbReference>
<name>A0A5J6LCE9_9GAMM</name>
<dbReference type="EMBL" id="CP044222">
    <property type="protein sequence ID" value="QEW06213.1"/>
    <property type="molecule type" value="Genomic_DNA"/>
</dbReference>
<dbReference type="SUPFAM" id="SSF55785">
    <property type="entry name" value="PYP-like sensor domain (PAS domain)"/>
    <property type="match status" value="1"/>
</dbReference>
<dbReference type="InterPro" id="IPR029787">
    <property type="entry name" value="Nucleotide_cyclase"/>
</dbReference>
<dbReference type="PANTHER" id="PTHR45138">
    <property type="entry name" value="REGULATORY COMPONENTS OF SENSORY TRANSDUCTION SYSTEM"/>
    <property type="match status" value="1"/>
</dbReference>
<dbReference type="RefSeq" id="WP_151054331.1">
    <property type="nucleotide sequence ID" value="NZ_CP044222.1"/>
</dbReference>
<evidence type="ECO:0000256" key="1">
    <source>
        <dbReference type="ARBA" id="ARBA00012528"/>
    </source>
</evidence>
<dbReference type="InterPro" id="IPR000160">
    <property type="entry name" value="GGDEF_dom"/>
</dbReference>
<dbReference type="AlphaFoldDB" id="A0A5J6LCE9"/>
<dbReference type="EC" id="2.7.7.65" evidence="1"/>
<sequence length="299" mass="34136">MSEEQKQLTDSFNALLALTSDLVFVIEDETVRIVSPGDEDWLLVSELPGKTLEDLFPQDFLTLLRGYIRTAREQRQVVKNELVFRPDHQHAFKALGLKEVIWFHSRIIVTDDDRLIWSLRNINDRKKLERRITSQAQRDPLTGAYNRRALMPVLEQNIAQAQRYDGICSMLLIDVDDFSGINDEHSWDGGDQLLRHMVTELHRMKRTADFLARFSDDQLVLFLPETNHDQALLAGERVRRLTSDLELPFASGNINCTVSVGVATLAGIEDSSEDMIRRVMENLAVARQSGGNRVEGESF</sequence>
<organism evidence="4 5">
    <name type="scientific">Nitrincola iocasae</name>
    <dbReference type="NCBI Taxonomy" id="2614693"/>
    <lineage>
        <taxon>Bacteria</taxon>
        <taxon>Pseudomonadati</taxon>
        <taxon>Pseudomonadota</taxon>
        <taxon>Gammaproteobacteria</taxon>
        <taxon>Oceanospirillales</taxon>
        <taxon>Oceanospirillaceae</taxon>
        <taxon>Nitrincola</taxon>
    </lineage>
</organism>
<protein>
    <recommendedName>
        <fullName evidence="1">diguanylate cyclase</fullName>
        <ecNumber evidence="1">2.7.7.65</ecNumber>
    </recommendedName>
</protein>
<dbReference type="NCBIfam" id="TIGR00254">
    <property type="entry name" value="GGDEF"/>
    <property type="match status" value="1"/>
</dbReference>
<comment type="catalytic activity">
    <reaction evidence="2">
        <text>2 GTP = 3',3'-c-di-GMP + 2 diphosphate</text>
        <dbReference type="Rhea" id="RHEA:24898"/>
        <dbReference type="ChEBI" id="CHEBI:33019"/>
        <dbReference type="ChEBI" id="CHEBI:37565"/>
        <dbReference type="ChEBI" id="CHEBI:58805"/>
        <dbReference type="EC" id="2.7.7.65"/>
    </reaction>
</comment>
<dbReference type="InterPro" id="IPR050469">
    <property type="entry name" value="Diguanylate_Cyclase"/>
</dbReference>
<gene>
    <name evidence="4" type="ORF">F5I99_06720</name>
</gene>
<reference evidence="4 5" key="1">
    <citation type="submission" date="2019-09" db="EMBL/GenBank/DDBJ databases">
        <title>Nitrincola iocasae sp. nov., a bacterium isolated from the sediment collected at a cold seep field in South China Sea.</title>
        <authorList>
            <person name="Zhang H."/>
            <person name="Wang H."/>
            <person name="Li C."/>
        </authorList>
    </citation>
    <scope>NUCLEOTIDE SEQUENCE [LARGE SCALE GENOMIC DNA]</scope>
    <source>
        <strain evidence="4 5">KXZD1103</strain>
    </source>
</reference>
<dbReference type="GO" id="GO:0052621">
    <property type="term" value="F:diguanylate cyclase activity"/>
    <property type="evidence" value="ECO:0007669"/>
    <property type="project" value="UniProtKB-EC"/>
</dbReference>
<dbReference type="PROSITE" id="PS50887">
    <property type="entry name" value="GGDEF"/>
    <property type="match status" value="1"/>
</dbReference>
<dbReference type="KEGG" id="nik:F5I99_06720"/>
<dbReference type="SUPFAM" id="SSF55073">
    <property type="entry name" value="Nucleotide cyclase"/>
    <property type="match status" value="1"/>
</dbReference>
<dbReference type="CDD" id="cd01949">
    <property type="entry name" value="GGDEF"/>
    <property type="match status" value="1"/>
</dbReference>
<dbReference type="Gene3D" id="3.30.70.270">
    <property type="match status" value="1"/>
</dbReference>
<dbReference type="InterPro" id="IPR035965">
    <property type="entry name" value="PAS-like_dom_sf"/>
</dbReference>
<proteinExistence type="predicted"/>